<reference evidence="5 6" key="1">
    <citation type="submission" date="2019-06" db="EMBL/GenBank/DDBJ databases">
        <title>Genome sequencing of plant associated microbes to promote plant fitness in Sorghum bicolor and Oryza sativa.</title>
        <authorList>
            <person name="Coleman-Derr D."/>
        </authorList>
    </citation>
    <scope>NUCLEOTIDE SEQUENCE [LARGE SCALE GENOMIC DNA]</scope>
    <source>
        <strain evidence="5 6">KV-663</strain>
    </source>
</reference>
<comment type="caution">
    <text evidence="5">The sequence shown here is derived from an EMBL/GenBank/DDBJ whole genome shotgun (WGS) entry which is preliminary data.</text>
</comment>
<dbReference type="Gene3D" id="3.40.630.30">
    <property type="match status" value="1"/>
</dbReference>
<dbReference type="AlphaFoldDB" id="A0A543I0H9"/>
<dbReference type="NCBIfam" id="TIGR01575">
    <property type="entry name" value="rimI"/>
    <property type="match status" value="1"/>
</dbReference>
<dbReference type="Proteomes" id="UP000316747">
    <property type="component" value="Unassembled WGS sequence"/>
</dbReference>
<accession>A0A543I0H9</accession>
<protein>
    <recommendedName>
        <fullName evidence="3">[Ribosomal protein bS18]-alanine N-acetyltransferase</fullName>
        <ecNumber evidence="3">2.3.1.266</ecNumber>
    </recommendedName>
</protein>
<comment type="function">
    <text evidence="3">Acetylates the N-terminal alanine of ribosomal protein bS18.</text>
</comment>
<evidence type="ECO:0000313" key="5">
    <source>
        <dbReference type="EMBL" id="TQM64106.1"/>
    </source>
</evidence>
<dbReference type="RefSeq" id="WP_141841805.1">
    <property type="nucleotide sequence ID" value="NZ_VFPM01000001.1"/>
</dbReference>
<name>A0A543I0H9_9MICO</name>
<organism evidence="5 6">
    <name type="scientific">Humibacillus xanthopallidus</name>
    <dbReference type="NCBI Taxonomy" id="412689"/>
    <lineage>
        <taxon>Bacteria</taxon>
        <taxon>Bacillati</taxon>
        <taxon>Actinomycetota</taxon>
        <taxon>Actinomycetes</taxon>
        <taxon>Micrococcales</taxon>
        <taxon>Intrasporangiaceae</taxon>
        <taxon>Humibacillus</taxon>
    </lineage>
</organism>
<dbReference type="EMBL" id="VFPM01000001">
    <property type="protein sequence ID" value="TQM64106.1"/>
    <property type="molecule type" value="Genomic_DNA"/>
</dbReference>
<dbReference type="InterPro" id="IPR016181">
    <property type="entry name" value="Acyl_CoA_acyltransferase"/>
</dbReference>
<evidence type="ECO:0000313" key="6">
    <source>
        <dbReference type="Proteomes" id="UP000316747"/>
    </source>
</evidence>
<dbReference type="InterPro" id="IPR050832">
    <property type="entry name" value="Bact_Acetyltransf"/>
</dbReference>
<comment type="similarity">
    <text evidence="3">Belongs to the acetyltransferase family. RimI subfamily.</text>
</comment>
<proteinExistence type="inferred from homology"/>
<dbReference type="InterPro" id="IPR000182">
    <property type="entry name" value="GNAT_dom"/>
</dbReference>
<dbReference type="PANTHER" id="PTHR43877">
    <property type="entry name" value="AMINOALKYLPHOSPHONATE N-ACETYLTRANSFERASE-RELATED-RELATED"/>
    <property type="match status" value="1"/>
</dbReference>
<dbReference type="InterPro" id="IPR006464">
    <property type="entry name" value="AcTrfase_RimI/Ard1"/>
</dbReference>
<dbReference type="Pfam" id="PF00583">
    <property type="entry name" value="Acetyltransf_1"/>
    <property type="match status" value="1"/>
</dbReference>
<comment type="subcellular location">
    <subcellularLocation>
        <location evidence="3">Cytoplasm</location>
    </subcellularLocation>
</comment>
<keyword evidence="6" id="KW-1185">Reference proteome</keyword>
<dbReference type="GO" id="GO:0005737">
    <property type="term" value="C:cytoplasm"/>
    <property type="evidence" value="ECO:0007669"/>
    <property type="project" value="UniProtKB-SubCell"/>
</dbReference>
<evidence type="ECO:0000256" key="2">
    <source>
        <dbReference type="ARBA" id="ARBA00023315"/>
    </source>
</evidence>
<dbReference type="CDD" id="cd04301">
    <property type="entry name" value="NAT_SF"/>
    <property type="match status" value="1"/>
</dbReference>
<dbReference type="PROSITE" id="PS51186">
    <property type="entry name" value="GNAT"/>
    <property type="match status" value="1"/>
</dbReference>
<keyword evidence="1 5" id="KW-0808">Transferase</keyword>
<evidence type="ECO:0000256" key="1">
    <source>
        <dbReference type="ARBA" id="ARBA00022679"/>
    </source>
</evidence>
<keyword evidence="3" id="KW-0963">Cytoplasm</keyword>
<dbReference type="SUPFAM" id="SSF55729">
    <property type="entry name" value="Acyl-CoA N-acyltransferases (Nat)"/>
    <property type="match status" value="1"/>
</dbReference>
<feature type="domain" description="N-acetyltransferase" evidence="4">
    <location>
        <begin position="4"/>
        <end position="150"/>
    </location>
</feature>
<dbReference type="OrthoDB" id="529907at2"/>
<evidence type="ECO:0000259" key="4">
    <source>
        <dbReference type="PROSITE" id="PS51186"/>
    </source>
</evidence>
<dbReference type="GO" id="GO:0008999">
    <property type="term" value="F:protein-N-terminal-alanine acetyltransferase activity"/>
    <property type="evidence" value="ECO:0007669"/>
    <property type="project" value="UniProtKB-EC"/>
</dbReference>
<gene>
    <name evidence="5" type="ORF">FBY41_0466</name>
</gene>
<dbReference type="EC" id="2.3.1.266" evidence="3"/>
<comment type="catalytic activity">
    <reaction evidence="3">
        <text>N-terminal L-alanyl-[ribosomal protein bS18] + acetyl-CoA = N-terminal N(alpha)-acetyl-L-alanyl-[ribosomal protein bS18] + CoA + H(+)</text>
        <dbReference type="Rhea" id="RHEA:43756"/>
        <dbReference type="Rhea" id="RHEA-COMP:10676"/>
        <dbReference type="Rhea" id="RHEA-COMP:10677"/>
        <dbReference type="ChEBI" id="CHEBI:15378"/>
        <dbReference type="ChEBI" id="CHEBI:57287"/>
        <dbReference type="ChEBI" id="CHEBI:57288"/>
        <dbReference type="ChEBI" id="CHEBI:64718"/>
        <dbReference type="ChEBI" id="CHEBI:83683"/>
        <dbReference type="EC" id="2.3.1.266"/>
    </reaction>
</comment>
<evidence type="ECO:0000256" key="3">
    <source>
        <dbReference type="RuleBase" id="RU363094"/>
    </source>
</evidence>
<keyword evidence="2" id="KW-0012">Acyltransferase</keyword>
<sequence length="154" mass="17268">MSDVTLRELEWTDLASLAAMERELFADDAWSEQTWWAELAGRPRRDYVVAVADDAVVGYAGLDVSGDVADVMTVATSPTHQRKGIGRLLLDDLVHRAASRGCEALILEVRADNDAARNLYERNGFEVISVRRRYYQPGDVDALVMRRLLTEGDR</sequence>